<feature type="region of interest" description="Disordered" evidence="1">
    <location>
        <begin position="249"/>
        <end position="273"/>
    </location>
</feature>
<evidence type="ECO:0000313" key="3">
    <source>
        <dbReference type="Proteomes" id="UP001243330"/>
    </source>
</evidence>
<dbReference type="Proteomes" id="UP001243330">
    <property type="component" value="Unassembled WGS sequence"/>
</dbReference>
<evidence type="ECO:0000256" key="1">
    <source>
        <dbReference type="SAM" id="MobiDB-lite"/>
    </source>
</evidence>
<name>A0AAD9AGR4_9PEZI</name>
<reference evidence="2" key="1">
    <citation type="submission" date="2023-01" db="EMBL/GenBank/DDBJ databases">
        <title>Colletotrichum chrysophilum M932 genome sequence.</title>
        <authorList>
            <person name="Baroncelli R."/>
        </authorList>
    </citation>
    <scope>NUCLEOTIDE SEQUENCE</scope>
    <source>
        <strain evidence="2">M932</strain>
    </source>
</reference>
<dbReference type="AlphaFoldDB" id="A0AAD9AGR4"/>
<sequence length="273" mass="29892">MPCHAMPCHVTCYMLPTTLPTGHRHCPLASTKLAVVYLIIAVSHAPHFPKSTLPIINKRAITPMREEPSRMFIGCGAVLLFNATTANHHIAGANFGSYLISQNFFFLSSCHDLTVLHPIFVLVIESVPITESTVEDKAWIGNKTGDRISFIPCLALPYPTSLANADALSQLTIEHRELGDLETGPGPIRFRPPCPTQQAPVLLLCGVVFDPFSIHTYTLHLTSLNPEQEPPARGRQILDWTDPKGKSFICPRKGSARTGNKQARISSRGRGGL</sequence>
<protein>
    <submittedName>
        <fullName evidence="2">Uncharacterized protein</fullName>
    </submittedName>
</protein>
<organism evidence="2 3">
    <name type="scientific">Colletotrichum chrysophilum</name>
    <dbReference type="NCBI Taxonomy" id="1836956"/>
    <lineage>
        <taxon>Eukaryota</taxon>
        <taxon>Fungi</taxon>
        <taxon>Dikarya</taxon>
        <taxon>Ascomycota</taxon>
        <taxon>Pezizomycotina</taxon>
        <taxon>Sordariomycetes</taxon>
        <taxon>Hypocreomycetidae</taxon>
        <taxon>Glomerellales</taxon>
        <taxon>Glomerellaceae</taxon>
        <taxon>Colletotrichum</taxon>
        <taxon>Colletotrichum gloeosporioides species complex</taxon>
    </lineage>
</organism>
<keyword evidence="3" id="KW-1185">Reference proteome</keyword>
<dbReference type="EMBL" id="JAQOWY010000190">
    <property type="protein sequence ID" value="KAK1847821.1"/>
    <property type="molecule type" value="Genomic_DNA"/>
</dbReference>
<gene>
    <name evidence="2" type="ORF">CCHR01_09548</name>
</gene>
<evidence type="ECO:0000313" key="2">
    <source>
        <dbReference type="EMBL" id="KAK1847821.1"/>
    </source>
</evidence>
<proteinExistence type="predicted"/>
<comment type="caution">
    <text evidence="2">The sequence shown here is derived from an EMBL/GenBank/DDBJ whole genome shotgun (WGS) entry which is preliminary data.</text>
</comment>
<accession>A0AAD9AGR4</accession>